<evidence type="ECO:0000256" key="1">
    <source>
        <dbReference type="SAM" id="MobiDB-lite"/>
    </source>
</evidence>
<reference evidence="4" key="1">
    <citation type="submission" date="2014-05" db="EMBL/GenBank/DDBJ databases">
        <title>The transcriptome of the halophilic microalga Tetraselmis sp. GSL018 isolated from the Great Salt Lake, Utah.</title>
        <authorList>
            <person name="Jinkerson R.E."/>
            <person name="D'Adamo S."/>
            <person name="Posewitz M.C."/>
        </authorList>
    </citation>
    <scope>NUCLEOTIDE SEQUENCE</scope>
    <source>
        <strain evidence="4">GSL018</strain>
    </source>
</reference>
<dbReference type="Gene3D" id="1.10.238.10">
    <property type="entry name" value="EF-hand"/>
    <property type="match status" value="1"/>
</dbReference>
<dbReference type="PANTHER" id="PTHR11216">
    <property type="entry name" value="EH DOMAIN"/>
    <property type="match status" value="1"/>
</dbReference>
<feature type="compositionally biased region" description="Low complexity" evidence="1">
    <location>
        <begin position="110"/>
        <end position="127"/>
    </location>
</feature>
<dbReference type="GO" id="GO:0005886">
    <property type="term" value="C:plasma membrane"/>
    <property type="evidence" value="ECO:0007669"/>
    <property type="project" value="TreeGrafter"/>
</dbReference>
<dbReference type="AlphaFoldDB" id="A0A061RHV5"/>
<feature type="compositionally biased region" description="Gly residues" evidence="1">
    <location>
        <begin position="202"/>
        <end position="226"/>
    </location>
</feature>
<dbReference type="CDD" id="cd00052">
    <property type="entry name" value="EH"/>
    <property type="match status" value="1"/>
</dbReference>
<feature type="domain" description="EH" evidence="2">
    <location>
        <begin position="5"/>
        <end position="102"/>
    </location>
</feature>
<feature type="domain" description="EF-hand" evidence="3">
    <location>
        <begin position="4"/>
        <end position="39"/>
    </location>
</feature>
<accession>A0A061RHV5</accession>
<dbReference type="GO" id="GO:0005509">
    <property type="term" value="F:calcium ion binding"/>
    <property type="evidence" value="ECO:0007669"/>
    <property type="project" value="InterPro"/>
</dbReference>
<proteinExistence type="predicted"/>
<feature type="non-terminal residue" evidence="4">
    <location>
        <position position="226"/>
    </location>
</feature>
<organism evidence="4">
    <name type="scientific">Tetraselmis sp. GSL018</name>
    <dbReference type="NCBI Taxonomy" id="582737"/>
    <lineage>
        <taxon>Eukaryota</taxon>
        <taxon>Viridiplantae</taxon>
        <taxon>Chlorophyta</taxon>
        <taxon>core chlorophytes</taxon>
        <taxon>Chlorodendrophyceae</taxon>
        <taxon>Chlorodendrales</taxon>
        <taxon>Chlorodendraceae</taxon>
        <taxon>Tetraselmis</taxon>
    </lineage>
</organism>
<dbReference type="GO" id="GO:0016197">
    <property type="term" value="P:endosomal transport"/>
    <property type="evidence" value="ECO:0007669"/>
    <property type="project" value="TreeGrafter"/>
</dbReference>
<name>A0A061RHV5_9CHLO</name>
<dbReference type="EMBL" id="GBEZ01013459">
    <property type="protein sequence ID" value="JAC72527.1"/>
    <property type="molecule type" value="Transcribed_RNA"/>
</dbReference>
<dbReference type="Pfam" id="PF12763">
    <property type="entry name" value="EH"/>
    <property type="match status" value="1"/>
</dbReference>
<dbReference type="SMART" id="SM00027">
    <property type="entry name" value="EH"/>
    <property type="match status" value="1"/>
</dbReference>
<dbReference type="SUPFAM" id="SSF47473">
    <property type="entry name" value="EF-hand"/>
    <property type="match status" value="1"/>
</dbReference>
<evidence type="ECO:0000313" key="4">
    <source>
        <dbReference type="EMBL" id="JAC72527.1"/>
    </source>
</evidence>
<protein>
    <submittedName>
        <fullName evidence="4">Eh domain-containing protein 1-like</fullName>
    </submittedName>
</protein>
<dbReference type="PANTHER" id="PTHR11216:SF170">
    <property type="entry name" value="DYNAMIN ASSOCIATED PROTEIN 160, ISOFORM D"/>
    <property type="match status" value="1"/>
</dbReference>
<dbReference type="PROSITE" id="PS50031">
    <property type="entry name" value="EH"/>
    <property type="match status" value="1"/>
</dbReference>
<dbReference type="InterPro" id="IPR011992">
    <property type="entry name" value="EF-hand-dom_pair"/>
</dbReference>
<evidence type="ECO:0000259" key="2">
    <source>
        <dbReference type="PROSITE" id="PS50031"/>
    </source>
</evidence>
<dbReference type="InterPro" id="IPR000261">
    <property type="entry name" value="EH_dom"/>
</dbReference>
<feature type="region of interest" description="Disordered" evidence="1">
    <location>
        <begin position="98"/>
        <end position="226"/>
    </location>
</feature>
<dbReference type="GO" id="GO:0006897">
    <property type="term" value="P:endocytosis"/>
    <property type="evidence" value="ECO:0007669"/>
    <property type="project" value="TreeGrafter"/>
</dbReference>
<dbReference type="PROSITE" id="PS50222">
    <property type="entry name" value="EF_HAND_2"/>
    <property type="match status" value="1"/>
</dbReference>
<feature type="compositionally biased region" description="Low complexity" evidence="1">
    <location>
        <begin position="166"/>
        <end position="177"/>
    </location>
</feature>
<dbReference type="GO" id="GO:0005737">
    <property type="term" value="C:cytoplasm"/>
    <property type="evidence" value="ECO:0007669"/>
    <property type="project" value="TreeGrafter"/>
</dbReference>
<gene>
    <name evidence="4" type="ORF">TSPGSL018_31115</name>
</gene>
<sequence length="226" mass="21753">MGTEGPSLYEKWFSLADEDHDGAIGGSEAVKFFQRSGLPQHSLAQIWQLASNGGPVLGKSQFGAAMQLVALAQRDGGSLNPAQARQVMLGLGPSLGPPRMAGLAAPQAPRPGQADGRPAAAAFPASGSTGGYFMQAAPHPRPGAARGGGPPPAPSMGGAPAGMTGGAYSAGLQPGPGPLAGAGPAGAYPQSLRTGPPPFSGPTGGGAWAPSGATGGGAGGFSAGPA</sequence>
<evidence type="ECO:0000259" key="3">
    <source>
        <dbReference type="PROSITE" id="PS50222"/>
    </source>
</evidence>
<dbReference type="InterPro" id="IPR002048">
    <property type="entry name" value="EF_hand_dom"/>
</dbReference>